<accession>A0A7D4PT24</accession>
<dbReference type="Proteomes" id="UP000505355">
    <property type="component" value="Chromosome"/>
</dbReference>
<dbReference type="KEGG" id="mmab:HQ865_05985"/>
<dbReference type="PANTHER" id="PTHR38567:SF1">
    <property type="entry name" value="DUF4291 DOMAIN-CONTAINING PROTEIN"/>
    <property type="match status" value="1"/>
</dbReference>
<dbReference type="Pfam" id="PF14124">
    <property type="entry name" value="DUF4291"/>
    <property type="match status" value="1"/>
</dbReference>
<dbReference type="PANTHER" id="PTHR38567">
    <property type="entry name" value="DUF4291 DOMAIN-CONTAINING PROTEIN"/>
    <property type="match status" value="1"/>
</dbReference>
<organism evidence="1 2">
    <name type="scientific">Mucilaginibacter mali</name>
    <dbReference type="NCBI Taxonomy" id="2740462"/>
    <lineage>
        <taxon>Bacteria</taxon>
        <taxon>Pseudomonadati</taxon>
        <taxon>Bacteroidota</taxon>
        <taxon>Sphingobacteriia</taxon>
        <taxon>Sphingobacteriales</taxon>
        <taxon>Sphingobacteriaceae</taxon>
        <taxon>Mucilaginibacter</taxon>
    </lineage>
</organism>
<dbReference type="AlphaFoldDB" id="A0A7D4PT24"/>
<name>A0A7D4PT24_9SPHI</name>
<dbReference type="InterPro" id="IPR025633">
    <property type="entry name" value="DUF4291"/>
</dbReference>
<evidence type="ECO:0000313" key="1">
    <source>
        <dbReference type="EMBL" id="QKJ29323.1"/>
    </source>
</evidence>
<reference evidence="1 2" key="1">
    <citation type="submission" date="2020-05" db="EMBL/GenBank/DDBJ databases">
        <title>Mucilaginibacter mali sp. nov.</title>
        <authorList>
            <person name="Kim H.S."/>
            <person name="Lee K.C."/>
            <person name="Suh M.K."/>
            <person name="Kim J.-S."/>
            <person name="Han K.-I."/>
            <person name="Eom M.K."/>
            <person name="Shin Y.K."/>
            <person name="Lee J.-S."/>
        </authorList>
    </citation>
    <scope>NUCLEOTIDE SEQUENCE [LARGE SCALE GENOMIC DNA]</scope>
    <source>
        <strain evidence="1 2">G2-14</strain>
    </source>
</reference>
<gene>
    <name evidence="1" type="ORF">HQ865_05985</name>
</gene>
<protein>
    <submittedName>
        <fullName evidence="1">DUF4291 domain-containing protein</fullName>
    </submittedName>
</protein>
<dbReference type="RefSeq" id="WP_173414017.1">
    <property type="nucleotide sequence ID" value="NZ_CP054139.1"/>
</dbReference>
<evidence type="ECO:0000313" key="2">
    <source>
        <dbReference type="Proteomes" id="UP000505355"/>
    </source>
</evidence>
<proteinExistence type="predicted"/>
<sequence length="211" mass="24415">MKLVLHSYRQSLSALPQSGQHILAHQTDTHLLVYQAYKPAIANYAIKHQTLGGTDFSMNRMSWIKPNFLWMMYRCGWAGKENQERVLAIWITKESFEQILAQAAFSSFAQGNYSTHDEWKNELATKEIRLQWDPDHDPHGNKLERRAIQLGLKGDVLKAFTQQIAFIEDITDFVKQQKILLDDDRLDELTVPVETVFRPRDESLNMKLGIA</sequence>
<dbReference type="EMBL" id="CP054139">
    <property type="protein sequence ID" value="QKJ29323.1"/>
    <property type="molecule type" value="Genomic_DNA"/>
</dbReference>
<keyword evidence="2" id="KW-1185">Reference proteome</keyword>